<protein>
    <recommendedName>
        <fullName evidence="3">Spindle and kinetochore-associated protein 3</fullName>
    </recommendedName>
</protein>
<name>A0ABP1Q1P4_9HEXA</name>
<sequence>MSSHGSHINELSVEDKKQLGEIHQEISRGLVRLEGLFEDYRHNTKLLQDGLIRLRQFLDTITPAEESKESVLIEDHGENISKAEKPDNSMLSIQEQNYYPQTVANEVVIFSDNELVTSNSDFAQSIKASIGTDGVPSIDDPEALQEYKDYINGVKPEEKFVHQRHKYCDPEDKIVIPRIILVIPKTNLVILRTYLLILENKSCGPEDKSSDLEDKFIGPDIKSFYSGNKYYDSGKKSCDSERNLVILEQIL</sequence>
<keyword evidence="2" id="KW-1185">Reference proteome</keyword>
<comment type="caution">
    <text evidence="1">The sequence shown here is derived from an EMBL/GenBank/DDBJ whole genome shotgun (WGS) entry which is preliminary data.</text>
</comment>
<gene>
    <name evidence="1" type="ORF">ODALV1_LOCUS5131</name>
</gene>
<evidence type="ECO:0000313" key="1">
    <source>
        <dbReference type="EMBL" id="CAL8082148.1"/>
    </source>
</evidence>
<dbReference type="Proteomes" id="UP001642540">
    <property type="component" value="Unassembled WGS sequence"/>
</dbReference>
<evidence type="ECO:0008006" key="3">
    <source>
        <dbReference type="Google" id="ProtNLM"/>
    </source>
</evidence>
<dbReference type="EMBL" id="CAXLJM020000015">
    <property type="protein sequence ID" value="CAL8082148.1"/>
    <property type="molecule type" value="Genomic_DNA"/>
</dbReference>
<proteinExistence type="predicted"/>
<evidence type="ECO:0000313" key="2">
    <source>
        <dbReference type="Proteomes" id="UP001642540"/>
    </source>
</evidence>
<organism evidence="1 2">
    <name type="scientific">Orchesella dallaii</name>
    <dbReference type="NCBI Taxonomy" id="48710"/>
    <lineage>
        <taxon>Eukaryota</taxon>
        <taxon>Metazoa</taxon>
        <taxon>Ecdysozoa</taxon>
        <taxon>Arthropoda</taxon>
        <taxon>Hexapoda</taxon>
        <taxon>Collembola</taxon>
        <taxon>Entomobryomorpha</taxon>
        <taxon>Entomobryoidea</taxon>
        <taxon>Orchesellidae</taxon>
        <taxon>Orchesellinae</taxon>
        <taxon>Orchesella</taxon>
    </lineage>
</organism>
<reference evidence="1 2" key="1">
    <citation type="submission" date="2024-08" db="EMBL/GenBank/DDBJ databases">
        <authorList>
            <person name="Cucini C."/>
            <person name="Frati F."/>
        </authorList>
    </citation>
    <scope>NUCLEOTIDE SEQUENCE [LARGE SCALE GENOMIC DNA]</scope>
</reference>
<accession>A0ABP1Q1P4</accession>